<reference evidence="2 3" key="1">
    <citation type="submission" date="2016-10" db="EMBL/GenBank/DDBJ databases">
        <authorList>
            <person name="Cai Z."/>
        </authorList>
    </citation>
    <scope>NUCLEOTIDE SEQUENCE [LARGE SCALE GENOMIC DNA]</scope>
</reference>
<name>A0A383VA67_TETOB</name>
<dbReference type="EMBL" id="FNXT01000178">
    <property type="protein sequence ID" value="SZX61833.1"/>
    <property type="molecule type" value="Genomic_DNA"/>
</dbReference>
<dbReference type="Proteomes" id="UP000256970">
    <property type="component" value="Unassembled WGS sequence"/>
</dbReference>
<organism evidence="2 3">
    <name type="scientific">Tetradesmus obliquus</name>
    <name type="common">Green alga</name>
    <name type="synonym">Acutodesmus obliquus</name>
    <dbReference type="NCBI Taxonomy" id="3088"/>
    <lineage>
        <taxon>Eukaryota</taxon>
        <taxon>Viridiplantae</taxon>
        <taxon>Chlorophyta</taxon>
        <taxon>core chlorophytes</taxon>
        <taxon>Chlorophyceae</taxon>
        <taxon>CS clade</taxon>
        <taxon>Sphaeropleales</taxon>
        <taxon>Scenedesmaceae</taxon>
        <taxon>Tetradesmus</taxon>
    </lineage>
</organism>
<gene>
    <name evidence="2" type="ORF">BQ4739_LOCUS2389</name>
</gene>
<feature type="chain" id="PRO_5016930054" evidence="1">
    <location>
        <begin position="21"/>
        <end position="231"/>
    </location>
</feature>
<keyword evidence="1" id="KW-0732">Signal</keyword>
<feature type="signal peptide" evidence="1">
    <location>
        <begin position="1"/>
        <end position="20"/>
    </location>
</feature>
<accession>A0A383VA67</accession>
<evidence type="ECO:0000313" key="3">
    <source>
        <dbReference type="Proteomes" id="UP000256970"/>
    </source>
</evidence>
<evidence type="ECO:0000256" key="1">
    <source>
        <dbReference type="SAM" id="SignalP"/>
    </source>
</evidence>
<proteinExistence type="predicted"/>
<evidence type="ECO:0000313" key="2">
    <source>
        <dbReference type="EMBL" id="SZX61833.1"/>
    </source>
</evidence>
<protein>
    <submittedName>
        <fullName evidence="2">Uncharacterized protein</fullName>
    </submittedName>
</protein>
<sequence>MAKLLVCTCLLAVLTGHALAAQPAAGTQLVEVRVASDDDPKQVTPRLNAIKEAIATNLCAVPVADVHISSVEPEVDRDGQVDGSRVVATCTPAAGQLKAVKDACIAGARQTRSAVWADDLNIQNVNCGEAVAGAAAATKGATAATAAGSTTMPAAAATTEALPAAGNSAAATTAAAGTTTPADASAAATTATATTASAAPAAATAPKSGAGAAAASTVVMALAGAAALMLV</sequence>
<dbReference type="AlphaFoldDB" id="A0A383VA67"/>
<keyword evidence="3" id="KW-1185">Reference proteome</keyword>